<feature type="transmembrane region" description="Helical" evidence="7">
    <location>
        <begin position="640"/>
        <end position="659"/>
    </location>
</feature>
<dbReference type="PANTHER" id="PTHR43077">
    <property type="entry name" value="TRANSPORT PERMEASE YVFS-RELATED"/>
    <property type="match status" value="1"/>
</dbReference>
<feature type="transmembrane region" description="Helical" evidence="7">
    <location>
        <begin position="540"/>
        <end position="560"/>
    </location>
</feature>
<evidence type="ECO:0000313" key="10">
    <source>
        <dbReference type="Proteomes" id="UP000324517"/>
    </source>
</evidence>
<reference evidence="9 10" key="1">
    <citation type="submission" date="2019-08" db="EMBL/GenBank/DDBJ databases">
        <title>Bacillus genomes from the desert of Cuatro Cienegas, Coahuila.</title>
        <authorList>
            <person name="Olmedo-Alvarez G."/>
        </authorList>
    </citation>
    <scope>NUCLEOTIDE SEQUENCE [LARGE SCALE GENOMIC DNA]</scope>
    <source>
        <strain evidence="9 10">CH98b_3T</strain>
    </source>
</reference>
<feature type="transmembrane region" description="Helical" evidence="7">
    <location>
        <begin position="17"/>
        <end position="40"/>
    </location>
</feature>
<feature type="coiled-coil region" evidence="5">
    <location>
        <begin position="298"/>
        <end position="332"/>
    </location>
</feature>
<dbReference type="PANTHER" id="PTHR43077:SF5">
    <property type="entry name" value="PHAGE INFECTION PROTEIN"/>
    <property type="match status" value="1"/>
</dbReference>
<dbReference type="Gene3D" id="3.40.1710.10">
    <property type="entry name" value="abc type-2 transporter like domain"/>
    <property type="match status" value="1"/>
</dbReference>
<dbReference type="RefSeq" id="WP_148978692.1">
    <property type="nucleotide sequence ID" value="NZ_JBNIKO010000006.1"/>
</dbReference>
<dbReference type="NCBIfam" id="TIGR03057">
    <property type="entry name" value="xxxLxxG_by_4"/>
    <property type="match status" value="1"/>
</dbReference>
<dbReference type="Gene3D" id="1.10.287.950">
    <property type="entry name" value="Methyl-accepting chemotaxis protein"/>
    <property type="match status" value="2"/>
</dbReference>
<dbReference type="NCBIfam" id="TIGR03061">
    <property type="entry name" value="pip_yhgE_Nterm"/>
    <property type="match status" value="1"/>
</dbReference>
<dbReference type="GO" id="GO:0140359">
    <property type="term" value="F:ABC-type transporter activity"/>
    <property type="evidence" value="ECO:0007669"/>
    <property type="project" value="InterPro"/>
</dbReference>
<name>A0A5D4TEP3_9BACI</name>
<protein>
    <submittedName>
        <fullName evidence="9">YhgE/Pip domain-containing protein</fullName>
    </submittedName>
</protein>
<dbReference type="AlphaFoldDB" id="A0A5D4TEP3"/>
<comment type="caution">
    <text evidence="9">The sequence shown here is derived from an EMBL/GenBank/DDBJ whole genome shotgun (WGS) entry which is preliminary data.</text>
</comment>
<feature type="transmembrane region" description="Helical" evidence="7">
    <location>
        <begin position="580"/>
        <end position="603"/>
    </location>
</feature>
<evidence type="ECO:0000256" key="7">
    <source>
        <dbReference type="SAM" id="Phobius"/>
    </source>
</evidence>
<keyword evidence="2 7" id="KW-0812">Transmembrane</keyword>
<dbReference type="InterPro" id="IPR017500">
    <property type="entry name" value="Phage_infect_YhgE_N"/>
</dbReference>
<organism evidence="9 10">
    <name type="scientific">Sutcliffiella horikoshii</name>
    <dbReference type="NCBI Taxonomy" id="79883"/>
    <lineage>
        <taxon>Bacteria</taxon>
        <taxon>Bacillati</taxon>
        <taxon>Bacillota</taxon>
        <taxon>Bacilli</taxon>
        <taxon>Bacillales</taxon>
        <taxon>Bacillaceae</taxon>
        <taxon>Sutcliffiella</taxon>
    </lineage>
</organism>
<gene>
    <name evidence="9" type="ORF">FZC75_05470</name>
</gene>
<accession>A0A5D4TEP3</accession>
<dbReference type="InterPro" id="IPR051328">
    <property type="entry name" value="T7SS_ABC-Transporter"/>
</dbReference>
<dbReference type="InterPro" id="IPR013525">
    <property type="entry name" value="ABC2_TM"/>
</dbReference>
<dbReference type="InterPro" id="IPR011049">
    <property type="entry name" value="Serralysin-like_metalloprot_C"/>
</dbReference>
<dbReference type="GO" id="GO:0016020">
    <property type="term" value="C:membrane"/>
    <property type="evidence" value="ECO:0007669"/>
    <property type="project" value="UniProtKB-SubCell"/>
</dbReference>
<evidence type="ECO:0000256" key="2">
    <source>
        <dbReference type="ARBA" id="ARBA00022692"/>
    </source>
</evidence>
<comment type="subcellular location">
    <subcellularLocation>
        <location evidence="1">Membrane</location>
        <topology evidence="1">Multi-pass membrane protein</topology>
    </subcellularLocation>
</comment>
<feature type="compositionally biased region" description="Basic and acidic residues" evidence="6">
    <location>
        <begin position="495"/>
        <end position="513"/>
    </location>
</feature>
<dbReference type="Proteomes" id="UP000324517">
    <property type="component" value="Unassembled WGS sequence"/>
</dbReference>
<evidence type="ECO:0000256" key="4">
    <source>
        <dbReference type="ARBA" id="ARBA00023136"/>
    </source>
</evidence>
<feature type="transmembrane region" description="Helical" evidence="7">
    <location>
        <begin position="609"/>
        <end position="631"/>
    </location>
</feature>
<evidence type="ECO:0000313" key="9">
    <source>
        <dbReference type="EMBL" id="TYS73775.1"/>
    </source>
</evidence>
<evidence type="ECO:0000256" key="1">
    <source>
        <dbReference type="ARBA" id="ARBA00004141"/>
    </source>
</evidence>
<feature type="region of interest" description="Disordered" evidence="6">
    <location>
        <begin position="476"/>
        <end position="513"/>
    </location>
</feature>
<dbReference type="NCBIfam" id="TIGR03062">
    <property type="entry name" value="pip_yhgE_Cterm"/>
    <property type="match status" value="1"/>
</dbReference>
<keyword evidence="3 7" id="KW-1133">Transmembrane helix</keyword>
<feature type="transmembrane region" description="Helical" evidence="7">
    <location>
        <begin position="698"/>
        <end position="718"/>
    </location>
</feature>
<proteinExistence type="predicted"/>
<dbReference type="EMBL" id="VTET01000002">
    <property type="protein sequence ID" value="TYS73775.1"/>
    <property type="molecule type" value="Genomic_DNA"/>
</dbReference>
<dbReference type="SUPFAM" id="SSF101967">
    <property type="entry name" value="Adhesin YadA, collagen-binding domain"/>
    <property type="match status" value="1"/>
</dbReference>
<dbReference type="InterPro" id="IPR023908">
    <property type="entry name" value="xxxLxxG_rpt"/>
</dbReference>
<evidence type="ECO:0000256" key="3">
    <source>
        <dbReference type="ARBA" id="ARBA00022989"/>
    </source>
</evidence>
<dbReference type="OrthoDB" id="9811483at2"/>
<evidence type="ECO:0000256" key="6">
    <source>
        <dbReference type="SAM" id="MobiDB-lite"/>
    </source>
</evidence>
<sequence>MKSVIVEWKELLTNKKVLIPVIAVLLIPLLYSGMFLWAFWDPYEKLDELPVAVVNLDEGAEYEGEPLTIGKDLQENLRKNDGFKWEFVSKEAAYEGLEKQQYYMVIEIPDDFSNSATTLLDENPSSLEMKFVPNESYNFLSAQIGSTAVEKIKEEVSKELTSTYAEAMFANLEKMADGYKDAAEGTSKLNNGVHALQDGSVALKKGLEQAAEKSIVFQNGVGKVYGGVKDVHEGNQELSNGLGQLLEGHGKLFSASEQLQAGAGSLNDGIAKSNEGLSQLQGAQEELTNGTGSLAEGAEELNAGTAKLEEGASQAQEKAEQLNQGMIQLKKALEPMIEQASEEQQAEINASFDQLINGSGEFSRGLMALEQGALELNAGTSSLAENSRKLADGHLNFQTGLTELANGSKQLSEGSSELLNGQTEFNQGLTQFGEKLGDANEGSKKLAEGSNQLLAGMEQLDGGSKQFQQGTKELAEGSNKITTGLSEVGEGTNELEGKLRDASEKSGDVKGTDKTFNMMSDPVKVKSEVENGVPNYGTGFAPYFLSLGLFVGALLLSIVYPMRDPAGEPRSGTAWFAGKVAVLAAVGILQALLADAVLIYGLGVEVKSMWLFILFSIVTSFTFIALVQFLVTTLGDPGRFVAILILILQLTTSAGTFPLELIPNALQPFNLLLPMTYSVSGFKAVISSGDLGYMWENVWILAGFMFSMLAGTWGYFVYKFKKQYHSPVEESSLS</sequence>
<dbReference type="InterPro" id="IPR017501">
    <property type="entry name" value="Phage_infect_YhgE_C"/>
</dbReference>
<feature type="domain" description="ABC-2 type transporter transmembrane" evidence="8">
    <location>
        <begin position="22"/>
        <end position="165"/>
    </location>
</feature>
<keyword evidence="4 7" id="KW-0472">Membrane</keyword>
<dbReference type="Pfam" id="PF12698">
    <property type="entry name" value="ABC2_membrane_3"/>
    <property type="match status" value="2"/>
</dbReference>
<feature type="domain" description="ABC-2 type transporter transmembrane" evidence="8">
    <location>
        <begin position="517"/>
        <end position="710"/>
    </location>
</feature>
<evidence type="ECO:0000256" key="5">
    <source>
        <dbReference type="SAM" id="Coils"/>
    </source>
</evidence>
<evidence type="ECO:0000259" key="8">
    <source>
        <dbReference type="Pfam" id="PF12698"/>
    </source>
</evidence>
<keyword evidence="5" id="KW-0175">Coiled coil</keyword>